<name>A0A3R7SYQ8_PENVA</name>
<dbReference type="Pfam" id="PF07679">
    <property type="entry name" value="I-set"/>
    <property type="match status" value="1"/>
</dbReference>
<proteinExistence type="predicted"/>
<reference evidence="2 3" key="1">
    <citation type="submission" date="2018-04" db="EMBL/GenBank/DDBJ databases">
        <authorList>
            <person name="Zhang X."/>
            <person name="Yuan J."/>
            <person name="Li F."/>
            <person name="Xiang J."/>
        </authorList>
    </citation>
    <scope>NUCLEOTIDE SEQUENCE [LARGE SCALE GENOMIC DNA]</scope>
    <source>
        <tissue evidence="2">Muscle</tissue>
    </source>
</reference>
<feature type="domain" description="Immunoglobulin I-set" evidence="1">
    <location>
        <begin position="70"/>
        <end position="117"/>
    </location>
</feature>
<reference evidence="2 3" key="2">
    <citation type="submission" date="2019-01" db="EMBL/GenBank/DDBJ databases">
        <title>The decoding of complex shrimp genome reveals the adaptation for benthos swimmer, frequently molting mechanism and breeding impact on genome.</title>
        <authorList>
            <person name="Sun Y."/>
            <person name="Gao Y."/>
            <person name="Yu Y."/>
        </authorList>
    </citation>
    <scope>NUCLEOTIDE SEQUENCE [LARGE SCALE GENOMIC DNA]</scope>
    <source>
        <tissue evidence="2">Muscle</tissue>
    </source>
</reference>
<organism evidence="2 3">
    <name type="scientific">Penaeus vannamei</name>
    <name type="common">Whiteleg shrimp</name>
    <name type="synonym">Litopenaeus vannamei</name>
    <dbReference type="NCBI Taxonomy" id="6689"/>
    <lineage>
        <taxon>Eukaryota</taxon>
        <taxon>Metazoa</taxon>
        <taxon>Ecdysozoa</taxon>
        <taxon>Arthropoda</taxon>
        <taxon>Crustacea</taxon>
        <taxon>Multicrustacea</taxon>
        <taxon>Malacostraca</taxon>
        <taxon>Eumalacostraca</taxon>
        <taxon>Eucarida</taxon>
        <taxon>Decapoda</taxon>
        <taxon>Dendrobranchiata</taxon>
        <taxon>Penaeoidea</taxon>
        <taxon>Penaeidae</taxon>
        <taxon>Penaeus</taxon>
    </lineage>
</organism>
<protein>
    <submittedName>
        <fullName evidence="2">Kettin</fullName>
    </submittedName>
</protein>
<sequence length="190" mass="20899">MQLGTVDEERMRKIRQLEAMGHKAEEIKDQVFQKPVFTTPLNSVDNLVEASAAIWSAALNPSTTLTSRSSGHRFRTTHDFGYVALDILYSYAEDSGTYLCKATNKMGEAVNSCNVTVSARRSIYLDTQHPMGWEKIQSLEHRAATSASKSLTCPCSHHDSHLSSGPITPCLTRASTCTWRAASSPCTTRA</sequence>
<evidence type="ECO:0000313" key="2">
    <source>
        <dbReference type="EMBL" id="ROT82074.1"/>
    </source>
</evidence>
<dbReference type="InterPro" id="IPR036179">
    <property type="entry name" value="Ig-like_dom_sf"/>
</dbReference>
<dbReference type="AlphaFoldDB" id="A0A3R7SYQ8"/>
<gene>
    <name evidence="2" type="ORF">C7M84_024771</name>
</gene>
<comment type="caution">
    <text evidence="2">The sequence shown here is derived from an EMBL/GenBank/DDBJ whole genome shotgun (WGS) entry which is preliminary data.</text>
</comment>
<dbReference type="InterPro" id="IPR013783">
    <property type="entry name" value="Ig-like_fold"/>
</dbReference>
<dbReference type="Gene3D" id="2.60.40.10">
    <property type="entry name" value="Immunoglobulins"/>
    <property type="match status" value="1"/>
</dbReference>
<dbReference type="SUPFAM" id="SSF48726">
    <property type="entry name" value="Immunoglobulin"/>
    <property type="match status" value="1"/>
</dbReference>
<dbReference type="InterPro" id="IPR013098">
    <property type="entry name" value="Ig_I-set"/>
</dbReference>
<keyword evidence="3" id="KW-1185">Reference proteome</keyword>
<dbReference type="Proteomes" id="UP000283509">
    <property type="component" value="Unassembled WGS sequence"/>
</dbReference>
<evidence type="ECO:0000259" key="1">
    <source>
        <dbReference type="Pfam" id="PF07679"/>
    </source>
</evidence>
<dbReference type="EMBL" id="QCYY01000886">
    <property type="protein sequence ID" value="ROT82074.1"/>
    <property type="molecule type" value="Genomic_DNA"/>
</dbReference>
<evidence type="ECO:0000313" key="3">
    <source>
        <dbReference type="Proteomes" id="UP000283509"/>
    </source>
</evidence>
<accession>A0A3R7SYQ8</accession>